<keyword evidence="1" id="KW-0812">Transmembrane</keyword>
<gene>
    <name evidence="3" type="ORF">BKA21_003548</name>
    <name evidence="2" type="ORF">Col01nite_36520</name>
</gene>
<comment type="caution">
    <text evidence="3">The sequence shown here is derived from an EMBL/GenBank/DDBJ whole genome shotgun (WGS) entry which is preliminary data.</text>
</comment>
<reference evidence="3 4" key="1">
    <citation type="submission" date="2020-07" db="EMBL/GenBank/DDBJ databases">
        <title>Sequencing the genomes of 1000 actinobacteria strains.</title>
        <authorList>
            <person name="Klenk H.-P."/>
        </authorList>
    </citation>
    <scope>NUCLEOTIDE SEQUENCE [LARGE SCALE GENOMIC DNA]</scope>
    <source>
        <strain evidence="3 4">DSM 24482</strain>
    </source>
</reference>
<keyword evidence="1" id="KW-1133">Transmembrane helix</keyword>
<evidence type="ECO:0000256" key="1">
    <source>
        <dbReference type="SAM" id="Phobius"/>
    </source>
</evidence>
<keyword evidence="5" id="KW-1185">Reference proteome</keyword>
<protein>
    <submittedName>
        <fullName evidence="3">Uncharacterized protein</fullName>
    </submittedName>
</protein>
<dbReference type="RefSeq" id="WP_140460322.1">
    <property type="nucleotide sequence ID" value="NZ_BAABFI010000006.1"/>
</dbReference>
<dbReference type="Proteomes" id="UP000577956">
    <property type="component" value="Unassembled WGS sequence"/>
</dbReference>
<evidence type="ECO:0000313" key="5">
    <source>
        <dbReference type="Proteomes" id="UP000618382"/>
    </source>
</evidence>
<dbReference type="Proteomes" id="UP000618382">
    <property type="component" value="Unassembled WGS sequence"/>
</dbReference>
<name>A0A7Y9FIK5_9CELL</name>
<dbReference type="AlphaFoldDB" id="A0A7Y9FIK5"/>
<dbReference type="EMBL" id="BONN01000018">
    <property type="protein sequence ID" value="GIG34493.1"/>
    <property type="molecule type" value="Genomic_DNA"/>
</dbReference>
<evidence type="ECO:0000313" key="4">
    <source>
        <dbReference type="Proteomes" id="UP000577956"/>
    </source>
</evidence>
<feature type="transmembrane region" description="Helical" evidence="1">
    <location>
        <begin position="52"/>
        <end position="75"/>
    </location>
</feature>
<sequence length="177" mass="18544">MTQPMPAGPVPAPVKPHVPLTVPSTADRAALVAVWALPLLAAVVKLTVPGWIVVIIILWSPVVLAVLVAGIVTFASTFRRRSRVRAALGVVPPVYHVLAWVWGAAFVIAAAVVADGGDVGGWSSPLLKITGLVEPDWYPTFADPVVTACVVAGVAIPVATWALRIRHRPRTAALPQA</sequence>
<accession>A0A7Y9FIK5</accession>
<feature type="transmembrane region" description="Helical" evidence="1">
    <location>
        <begin position="145"/>
        <end position="163"/>
    </location>
</feature>
<reference evidence="2 5" key="2">
    <citation type="submission" date="2021-01" db="EMBL/GenBank/DDBJ databases">
        <title>Whole genome shotgun sequence of Cellulomonas oligotrophica NBRC 109435.</title>
        <authorList>
            <person name="Komaki H."/>
            <person name="Tamura T."/>
        </authorList>
    </citation>
    <scope>NUCLEOTIDE SEQUENCE [LARGE SCALE GENOMIC DNA]</scope>
    <source>
        <strain evidence="2 5">NBRC 109435</strain>
    </source>
</reference>
<proteinExistence type="predicted"/>
<organism evidence="3 4">
    <name type="scientific">Cellulomonas oligotrophica</name>
    <dbReference type="NCBI Taxonomy" id="931536"/>
    <lineage>
        <taxon>Bacteria</taxon>
        <taxon>Bacillati</taxon>
        <taxon>Actinomycetota</taxon>
        <taxon>Actinomycetes</taxon>
        <taxon>Micrococcales</taxon>
        <taxon>Cellulomonadaceae</taxon>
        <taxon>Cellulomonas</taxon>
    </lineage>
</organism>
<dbReference type="EMBL" id="JACCBK010000001">
    <property type="protein sequence ID" value="NYD87999.1"/>
    <property type="molecule type" value="Genomic_DNA"/>
</dbReference>
<evidence type="ECO:0000313" key="2">
    <source>
        <dbReference type="EMBL" id="GIG34493.1"/>
    </source>
</evidence>
<feature type="transmembrane region" description="Helical" evidence="1">
    <location>
        <begin position="29"/>
        <end position="46"/>
    </location>
</feature>
<feature type="transmembrane region" description="Helical" evidence="1">
    <location>
        <begin position="87"/>
        <end position="114"/>
    </location>
</feature>
<evidence type="ECO:0000313" key="3">
    <source>
        <dbReference type="EMBL" id="NYD87999.1"/>
    </source>
</evidence>
<keyword evidence="1" id="KW-0472">Membrane</keyword>